<organism evidence="2 3">
    <name type="scientific">Pseudochrobactrum kiredjianiae</name>
    <dbReference type="NCBI Taxonomy" id="386305"/>
    <lineage>
        <taxon>Bacteria</taxon>
        <taxon>Pseudomonadati</taxon>
        <taxon>Pseudomonadota</taxon>
        <taxon>Alphaproteobacteria</taxon>
        <taxon>Hyphomicrobiales</taxon>
        <taxon>Brucellaceae</taxon>
        <taxon>Pseudochrobactrum</taxon>
    </lineage>
</organism>
<accession>A0ABW3V2G2</accession>
<dbReference type="Pfam" id="PF18765">
    <property type="entry name" value="Polbeta"/>
    <property type="match status" value="1"/>
</dbReference>
<proteinExistence type="predicted"/>
<dbReference type="Gene3D" id="3.30.460.10">
    <property type="entry name" value="Beta Polymerase, domain 2"/>
    <property type="match status" value="1"/>
</dbReference>
<protein>
    <submittedName>
        <fullName evidence="2">Nucleotidyltransferase domain-containing protein</fullName>
    </submittedName>
</protein>
<dbReference type="InterPro" id="IPR041633">
    <property type="entry name" value="Polbeta"/>
</dbReference>
<gene>
    <name evidence="2" type="ORF">ACFQ35_09440</name>
</gene>
<dbReference type="EMBL" id="JBHTMA010000033">
    <property type="protein sequence ID" value="MFD1227363.1"/>
    <property type="molecule type" value="Genomic_DNA"/>
</dbReference>
<keyword evidence="3" id="KW-1185">Reference proteome</keyword>
<dbReference type="CDD" id="cd05403">
    <property type="entry name" value="NT_KNTase_like"/>
    <property type="match status" value="1"/>
</dbReference>
<name>A0ABW3V2G2_9HYPH</name>
<reference evidence="3" key="1">
    <citation type="journal article" date="2019" name="Int. J. Syst. Evol. Microbiol.">
        <title>The Global Catalogue of Microorganisms (GCM) 10K type strain sequencing project: providing services to taxonomists for standard genome sequencing and annotation.</title>
        <authorList>
            <consortium name="The Broad Institute Genomics Platform"/>
            <consortium name="The Broad Institute Genome Sequencing Center for Infectious Disease"/>
            <person name="Wu L."/>
            <person name="Ma J."/>
        </authorList>
    </citation>
    <scope>NUCLEOTIDE SEQUENCE [LARGE SCALE GENOMIC DNA]</scope>
    <source>
        <strain evidence="3">CCUG 49584</strain>
    </source>
</reference>
<comment type="caution">
    <text evidence="2">The sequence shown here is derived from an EMBL/GenBank/DDBJ whole genome shotgun (WGS) entry which is preliminary data.</text>
</comment>
<evidence type="ECO:0000259" key="1">
    <source>
        <dbReference type="Pfam" id="PF18765"/>
    </source>
</evidence>
<dbReference type="InterPro" id="IPR043519">
    <property type="entry name" value="NT_sf"/>
</dbReference>
<dbReference type="Proteomes" id="UP001597263">
    <property type="component" value="Unassembled WGS sequence"/>
</dbReference>
<sequence>MLQDKLLGIYIHGSALGGALKPQSDIDLLTVLKSSLNTEERTKLLAALMQLSGRHPAQDIHERCLEVMIFIQAELATDLPLRISSRMD</sequence>
<evidence type="ECO:0000313" key="3">
    <source>
        <dbReference type="Proteomes" id="UP001597263"/>
    </source>
</evidence>
<dbReference type="RefSeq" id="WP_377700431.1">
    <property type="nucleotide sequence ID" value="NZ_JBHTMA010000033.1"/>
</dbReference>
<evidence type="ECO:0000313" key="2">
    <source>
        <dbReference type="EMBL" id="MFD1227363.1"/>
    </source>
</evidence>
<dbReference type="SUPFAM" id="SSF81301">
    <property type="entry name" value="Nucleotidyltransferase"/>
    <property type="match status" value="1"/>
</dbReference>
<feature type="domain" description="Polymerase beta nucleotidyltransferase" evidence="1">
    <location>
        <begin position="4"/>
        <end position="51"/>
    </location>
</feature>